<dbReference type="Proteomes" id="UP001231370">
    <property type="component" value="Unassembled WGS sequence"/>
</dbReference>
<dbReference type="RefSeq" id="WP_283764664.1">
    <property type="nucleotide sequence ID" value="NZ_JAQPOK010000162.1"/>
</dbReference>
<dbReference type="Pfam" id="PF00498">
    <property type="entry name" value="FHA"/>
    <property type="match status" value="1"/>
</dbReference>
<proteinExistence type="predicted"/>
<feature type="transmembrane region" description="Helical" evidence="1">
    <location>
        <begin position="293"/>
        <end position="316"/>
    </location>
</feature>
<feature type="transmembrane region" description="Helical" evidence="1">
    <location>
        <begin position="158"/>
        <end position="176"/>
    </location>
</feature>
<feature type="domain" description="FHA" evidence="2">
    <location>
        <begin position="33"/>
        <end position="87"/>
    </location>
</feature>
<protein>
    <submittedName>
        <fullName evidence="3">PrsW family glutamic-type intramembrane protease</fullName>
        <ecNumber evidence="3">3.4.-.-</ecNumber>
    </submittedName>
</protein>
<dbReference type="Gene3D" id="2.60.200.20">
    <property type="match status" value="1"/>
</dbReference>
<dbReference type="InterPro" id="IPR000253">
    <property type="entry name" value="FHA_dom"/>
</dbReference>
<dbReference type="InterPro" id="IPR008984">
    <property type="entry name" value="SMAD_FHA_dom_sf"/>
</dbReference>
<reference evidence="3 4" key="1">
    <citation type="submission" date="2023-01" db="EMBL/GenBank/DDBJ databases">
        <title>Novel diversity within Roseofilum (Cyanobacteria; Desertifilaceae) from marine benthic mats with descriptions of four novel species.</title>
        <authorList>
            <person name="Wang Y."/>
            <person name="Berthold D.E."/>
            <person name="Hu J."/>
            <person name="Lefler F.W."/>
            <person name="Laughinghouse H.D. IV."/>
        </authorList>
    </citation>
    <scope>NUCLEOTIDE SEQUENCE [LARGE SCALE GENOMIC DNA]</scope>
    <source>
        <strain evidence="3 4">BLCC-M91</strain>
    </source>
</reference>
<feature type="transmembrane region" description="Helical" evidence="1">
    <location>
        <begin position="336"/>
        <end position="361"/>
    </location>
</feature>
<keyword evidence="3" id="KW-0808">Transferase</keyword>
<keyword evidence="1" id="KW-0812">Transmembrane</keyword>
<keyword evidence="3" id="KW-0378">Hydrolase</keyword>
<comment type="caution">
    <text evidence="3">The sequence shown here is derived from an EMBL/GenBank/DDBJ whole genome shotgun (WGS) entry which is preliminary data.</text>
</comment>
<dbReference type="CDD" id="cd00060">
    <property type="entry name" value="FHA"/>
    <property type="match status" value="1"/>
</dbReference>
<dbReference type="PROSITE" id="PS50006">
    <property type="entry name" value="FHA_DOMAIN"/>
    <property type="match status" value="1"/>
</dbReference>
<evidence type="ECO:0000256" key="1">
    <source>
        <dbReference type="SAM" id="Phobius"/>
    </source>
</evidence>
<accession>A0ABT7BQ89</accession>
<dbReference type="EMBL" id="JAQPOK010000162">
    <property type="protein sequence ID" value="MDJ1181367.1"/>
    <property type="molecule type" value="Genomic_DNA"/>
</dbReference>
<dbReference type="SMART" id="SM00240">
    <property type="entry name" value="FHA"/>
    <property type="match status" value="1"/>
</dbReference>
<dbReference type="EC" id="3.4.-.-" evidence="3"/>
<dbReference type="PANTHER" id="PTHR36844:SF1">
    <property type="entry name" value="PROTEASE PRSW"/>
    <property type="match status" value="1"/>
</dbReference>
<feature type="transmembrane region" description="Helical" evidence="1">
    <location>
        <begin position="402"/>
        <end position="426"/>
    </location>
</feature>
<organism evidence="3 4">
    <name type="scientific">Roseofilum halophilum BLCC-M91</name>
    <dbReference type="NCBI Taxonomy" id="3022259"/>
    <lineage>
        <taxon>Bacteria</taxon>
        <taxon>Bacillati</taxon>
        <taxon>Cyanobacteriota</taxon>
        <taxon>Cyanophyceae</taxon>
        <taxon>Desertifilales</taxon>
        <taxon>Desertifilaceae</taxon>
        <taxon>Roseofilum</taxon>
        <taxon>Roseofilum halophilum</taxon>
    </lineage>
</organism>
<evidence type="ECO:0000313" key="4">
    <source>
        <dbReference type="Proteomes" id="UP001231370"/>
    </source>
</evidence>
<feature type="transmembrane region" description="Helical" evidence="1">
    <location>
        <begin position="182"/>
        <end position="201"/>
    </location>
</feature>
<dbReference type="Pfam" id="PF13367">
    <property type="entry name" value="PrsW-protease"/>
    <property type="match status" value="1"/>
</dbReference>
<keyword evidence="3" id="KW-0645">Protease</keyword>
<dbReference type="GO" id="GO:0006508">
    <property type="term" value="P:proteolysis"/>
    <property type="evidence" value="ECO:0007669"/>
    <property type="project" value="UniProtKB-KW"/>
</dbReference>
<feature type="transmembrane region" description="Helical" evidence="1">
    <location>
        <begin position="208"/>
        <end position="230"/>
    </location>
</feature>
<evidence type="ECO:0000259" key="2">
    <source>
        <dbReference type="PROSITE" id="PS50006"/>
    </source>
</evidence>
<dbReference type="InterPro" id="IPR026898">
    <property type="entry name" value="PrsW"/>
</dbReference>
<keyword evidence="1" id="KW-1133">Transmembrane helix</keyword>
<dbReference type="GO" id="GO:0016740">
    <property type="term" value="F:transferase activity"/>
    <property type="evidence" value="ECO:0007669"/>
    <property type="project" value="UniProtKB-KW"/>
</dbReference>
<sequence>MSGTEPQGFLKLIRGLGKTKSNPPYPLWGTEEITIGRDPSCQIALDAHQYTIVSRKHAVIRCSPTHRDWEICDLGSANGTYVNQTLLRGCQRLSHGDRIMLGLKGPEFEVELHSGSVASTPPTLISTAHSSLPVATQSVTLTQLFPIFSTGQELTRKAYLIPASLTALVAVLLFFLRVPELFNLVLGGYLAAIAYTYIYQLCGKHKPWWLLLGSALWTLLLAIPLVKLLAPLFYQGLAGWATGDQFVPTLARHTLGTGLLEELIKALPIFLVLLWGKFGFVSSRQTWGVREPLDGILIGTASAVGFTLIETLGLYVPSQIQSIAAISGGDMGQLAGLQLLIPRILGSVSGHLAYSGYLGYFIGLSVLKQKQRWQILAVGYSTAALLHGLWNTTGTFVASQVSLFAGLISLAAIGILSYAFLAAAILKARALSPTRSQNFATRIK</sequence>
<feature type="transmembrane region" description="Helical" evidence="1">
    <location>
        <begin position="373"/>
        <end position="390"/>
    </location>
</feature>
<evidence type="ECO:0000313" key="3">
    <source>
        <dbReference type="EMBL" id="MDJ1181367.1"/>
    </source>
</evidence>
<gene>
    <name evidence="3" type="ORF">PJF56_21110</name>
</gene>
<dbReference type="PANTHER" id="PTHR36844">
    <property type="entry name" value="PROTEASE PRSW"/>
    <property type="match status" value="1"/>
</dbReference>
<dbReference type="GO" id="GO:0008233">
    <property type="term" value="F:peptidase activity"/>
    <property type="evidence" value="ECO:0007669"/>
    <property type="project" value="UniProtKB-KW"/>
</dbReference>
<dbReference type="SUPFAM" id="SSF49879">
    <property type="entry name" value="SMAD/FHA domain"/>
    <property type="match status" value="1"/>
</dbReference>
<keyword evidence="4" id="KW-1185">Reference proteome</keyword>
<keyword evidence="1" id="KW-0472">Membrane</keyword>
<name>A0ABT7BQ89_9CYAN</name>